<dbReference type="FunCoup" id="A0A663DYT8">
    <property type="interactions" value="270"/>
</dbReference>
<gene>
    <name evidence="4" type="primary">FASTKD2</name>
</gene>
<dbReference type="GO" id="GO:0019843">
    <property type="term" value="F:rRNA binding"/>
    <property type="evidence" value="ECO:0007669"/>
    <property type="project" value="Ensembl"/>
</dbReference>
<dbReference type="RefSeq" id="XP_029874564.1">
    <property type="nucleotide sequence ID" value="XM_030018704.2"/>
</dbReference>
<dbReference type="GeneID" id="115343135"/>
<comment type="subcellular location">
    <subcellularLocation>
        <location evidence="1">Mitochondrion</location>
    </subcellularLocation>
</comment>
<dbReference type="GO" id="GO:0070131">
    <property type="term" value="P:positive regulation of mitochondrial translation"/>
    <property type="evidence" value="ECO:0007669"/>
    <property type="project" value="Ensembl"/>
</dbReference>
<accession>A0A663DYT8</accession>
<evidence type="ECO:0000259" key="3">
    <source>
        <dbReference type="PROSITE" id="PS51286"/>
    </source>
</evidence>
<dbReference type="GO" id="GO:0044528">
    <property type="term" value="P:regulation of mitochondrial mRNA stability"/>
    <property type="evidence" value="ECO:0007669"/>
    <property type="project" value="InterPro"/>
</dbReference>
<dbReference type="RefSeq" id="XP_029874565.1">
    <property type="nucleotide sequence ID" value="XM_030018705.2"/>
</dbReference>
<keyword evidence="2" id="KW-0496">Mitochondrion</keyword>
<evidence type="ECO:0000313" key="4">
    <source>
        <dbReference type="Ensembl" id="ENSACCP00020004929.1"/>
    </source>
</evidence>
<dbReference type="GO" id="GO:1902775">
    <property type="term" value="P:mitochondrial large ribosomal subunit assembly"/>
    <property type="evidence" value="ECO:0007669"/>
    <property type="project" value="Ensembl"/>
</dbReference>
<organism evidence="4 5">
    <name type="scientific">Aquila chrysaetos chrysaetos</name>
    <dbReference type="NCBI Taxonomy" id="223781"/>
    <lineage>
        <taxon>Eukaryota</taxon>
        <taxon>Metazoa</taxon>
        <taxon>Chordata</taxon>
        <taxon>Craniata</taxon>
        <taxon>Vertebrata</taxon>
        <taxon>Euteleostomi</taxon>
        <taxon>Archelosauria</taxon>
        <taxon>Archosauria</taxon>
        <taxon>Dinosauria</taxon>
        <taxon>Saurischia</taxon>
        <taxon>Theropoda</taxon>
        <taxon>Coelurosauria</taxon>
        <taxon>Aves</taxon>
        <taxon>Neognathae</taxon>
        <taxon>Neoaves</taxon>
        <taxon>Telluraves</taxon>
        <taxon>Accipitrimorphae</taxon>
        <taxon>Accipitriformes</taxon>
        <taxon>Accipitridae</taxon>
        <taxon>Accipitrinae</taxon>
        <taxon>Aquila</taxon>
    </lineage>
</organism>
<dbReference type="PANTHER" id="PTHR21228:SF1">
    <property type="entry name" value="FAST KINASE DOMAIN-CONTAINING PROTEIN 2, MITOCHONDRIAL"/>
    <property type="match status" value="1"/>
</dbReference>
<reference evidence="4" key="2">
    <citation type="submission" date="2025-09" db="UniProtKB">
        <authorList>
            <consortium name="Ensembl"/>
        </authorList>
    </citation>
    <scope>IDENTIFICATION</scope>
</reference>
<dbReference type="Pfam" id="PF06743">
    <property type="entry name" value="FAST_1"/>
    <property type="match status" value="1"/>
</dbReference>
<evidence type="ECO:0000256" key="2">
    <source>
        <dbReference type="ARBA" id="ARBA00023128"/>
    </source>
</evidence>
<dbReference type="Ensembl" id="ENSACCT00020005142.1">
    <property type="protein sequence ID" value="ENSACCP00020004929.1"/>
    <property type="gene ID" value="ENSACCG00020003396.1"/>
</dbReference>
<name>A0A663DYT8_AQUCH</name>
<dbReference type="InterPro" id="IPR013579">
    <property type="entry name" value="FAST_2"/>
</dbReference>
<dbReference type="CTD" id="22868"/>
<keyword evidence="5" id="KW-1185">Reference proteome</keyword>
<dbReference type="Proteomes" id="UP000472275">
    <property type="component" value="Chromosome 6"/>
</dbReference>
<dbReference type="GeneTree" id="ENSGT01030000234607"/>
<dbReference type="Pfam" id="PF08373">
    <property type="entry name" value="RAP"/>
    <property type="match status" value="1"/>
</dbReference>
<proteinExistence type="predicted"/>
<reference evidence="4" key="1">
    <citation type="submission" date="2025-08" db="UniProtKB">
        <authorList>
            <consortium name="Ensembl"/>
        </authorList>
    </citation>
    <scope>IDENTIFICATION</scope>
</reference>
<dbReference type="RefSeq" id="XP_029874563.1">
    <property type="nucleotide sequence ID" value="XM_030018703.2"/>
</dbReference>
<dbReference type="InterPro" id="IPR050870">
    <property type="entry name" value="FAST_kinase"/>
</dbReference>
<feature type="domain" description="RAP" evidence="3">
    <location>
        <begin position="630"/>
        <end position="687"/>
    </location>
</feature>
<protein>
    <submittedName>
        <fullName evidence="4">FAST kinase domains 2</fullName>
    </submittedName>
</protein>
<dbReference type="InParanoid" id="A0A663DYT8"/>
<dbReference type="PROSITE" id="PS51286">
    <property type="entry name" value="RAP"/>
    <property type="match status" value="1"/>
</dbReference>
<dbReference type="InterPro" id="IPR013584">
    <property type="entry name" value="RAP"/>
</dbReference>
<dbReference type="Pfam" id="PF08368">
    <property type="entry name" value="FAST_2"/>
    <property type="match status" value="1"/>
</dbReference>
<dbReference type="KEGG" id="achc:115343135"/>
<sequence>MQFLQAVSTVEFHRIPYFELAFQTLAEMNNKISYLLNSVRCMHRCNSVLTPKSSATARKHILWVGRYRDPLENVNFRKLFLNIFPSLHGSSLRFLSQETDVFSTGANIQPEKSTEALVSEQAPQSSLELEKLDDSGSFKVKRVVDHSDPFFNGLQKCTCPCDILDLASESAVSIKHFTNCLTAVWRLFKNLSEDQQRYEKQLIFEHPAFVKLCQQLLRDSRRMTRGDLVFSLHAVVSLGVPQNTLLVQTLLRVCQEKLNQLDNRCISVLATTLAGLDKDKNVSALQAGLQLLVEQRIPSIRDIFILQNLMKCMGKDVPVFLKKKLEMAVLKQIDHLTFPNALRVFSALVAMNYCSIPILNACSKKIQENIHDAPFRRLILILEACYNLQYRNVKLFSALADYINSTACLWDKSQIILFLSAFETLGFQPSELMGVFAEKVTEDPEFLNLKNLLIVLRVYSRLNYVPRGQKHLFFETLHSCLNKYLPQISNTELLKAVYSLCILGYLPHRALDELLQKNSRGELLLSDDLYKEQKEMMLRCVKACMELDGPSFTKPAFVLTENFSSLISLNLRKAREALIELLGDENMFRQNVQLPYKYHIDFEIRMDSDRKKVLPIAATDDHADSSVQRLAVLFVPLSAFCVGTMHPQGKLAMKKRHLNKLGYHVILVLNKKFQEMTNEDAVEFLKGKIYSENAFSFSEMTVQDNN</sequence>
<dbReference type="RefSeq" id="XP_040980456.1">
    <property type="nucleotide sequence ID" value="XM_041124522.1"/>
</dbReference>
<dbReference type="GO" id="GO:0042645">
    <property type="term" value="C:mitochondrial nucleoid"/>
    <property type="evidence" value="ECO:0007669"/>
    <property type="project" value="Ensembl"/>
</dbReference>
<dbReference type="SMART" id="SM00952">
    <property type="entry name" value="RAP"/>
    <property type="match status" value="1"/>
</dbReference>
<dbReference type="OrthoDB" id="9369505at2759"/>
<dbReference type="GO" id="GO:0006915">
    <property type="term" value="P:apoptotic process"/>
    <property type="evidence" value="ECO:0007669"/>
    <property type="project" value="Ensembl"/>
</dbReference>
<dbReference type="GO" id="GO:0000963">
    <property type="term" value="P:mitochondrial RNA processing"/>
    <property type="evidence" value="ECO:0007669"/>
    <property type="project" value="TreeGrafter"/>
</dbReference>
<dbReference type="AlphaFoldDB" id="A0A663DYT8"/>
<dbReference type="InterPro" id="IPR010622">
    <property type="entry name" value="FAST_Leu-rich"/>
</dbReference>
<evidence type="ECO:0000313" key="5">
    <source>
        <dbReference type="Proteomes" id="UP000472275"/>
    </source>
</evidence>
<evidence type="ECO:0000256" key="1">
    <source>
        <dbReference type="ARBA" id="ARBA00004173"/>
    </source>
</evidence>
<dbReference type="PANTHER" id="PTHR21228">
    <property type="entry name" value="FAST LEU-RICH DOMAIN-CONTAINING"/>
    <property type="match status" value="1"/>
</dbReference>
<dbReference type="GO" id="GO:0032543">
    <property type="term" value="P:mitochondrial translation"/>
    <property type="evidence" value="ECO:0007669"/>
    <property type="project" value="Ensembl"/>
</dbReference>
<dbReference type="GO" id="GO:0035770">
    <property type="term" value="C:ribonucleoprotein granule"/>
    <property type="evidence" value="ECO:0007669"/>
    <property type="project" value="Ensembl"/>
</dbReference>